<dbReference type="InterPro" id="IPR036508">
    <property type="entry name" value="Chitin-bd_dom_sf"/>
</dbReference>
<dbReference type="AlphaFoldDB" id="A0A816Z0K9"/>
<evidence type="ECO:0000256" key="2">
    <source>
        <dbReference type="ARBA" id="ARBA00022729"/>
    </source>
</evidence>
<dbReference type="PANTHER" id="PTHR23301">
    <property type="entry name" value="CHITIN BINDING PERITROPHIN-A"/>
    <property type="match status" value="1"/>
</dbReference>
<keyword evidence="4" id="KW-1015">Disulfide bond</keyword>
<feature type="signal peptide" evidence="6">
    <location>
        <begin position="1"/>
        <end position="20"/>
    </location>
</feature>
<dbReference type="EMBL" id="CAJNOW010018109">
    <property type="protein sequence ID" value="CAF1662895.1"/>
    <property type="molecule type" value="Genomic_DNA"/>
</dbReference>
<name>A0A816Z0K9_9BILA</name>
<keyword evidence="5" id="KW-0325">Glycoprotein</keyword>
<dbReference type="Proteomes" id="UP000663824">
    <property type="component" value="Unassembled WGS sequence"/>
</dbReference>
<evidence type="ECO:0000313" key="9">
    <source>
        <dbReference type="EMBL" id="CAF1662895.1"/>
    </source>
</evidence>
<dbReference type="InterPro" id="IPR002557">
    <property type="entry name" value="Chitin-bd_dom"/>
</dbReference>
<dbReference type="Gene3D" id="2.80.10.50">
    <property type="match status" value="2"/>
</dbReference>
<dbReference type="EMBL" id="CAJOBI010090509">
    <property type="protein sequence ID" value="CAF4540033.1"/>
    <property type="molecule type" value="Genomic_DNA"/>
</dbReference>
<dbReference type="PROSITE" id="PS50940">
    <property type="entry name" value="CHIT_BIND_II"/>
    <property type="match status" value="1"/>
</dbReference>
<evidence type="ECO:0000256" key="5">
    <source>
        <dbReference type="ARBA" id="ARBA00023180"/>
    </source>
</evidence>
<evidence type="ECO:0000256" key="4">
    <source>
        <dbReference type="ARBA" id="ARBA00023157"/>
    </source>
</evidence>
<reference evidence="10" key="1">
    <citation type="submission" date="2021-02" db="EMBL/GenBank/DDBJ databases">
        <authorList>
            <person name="Nowell W R."/>
        </authorList>
    </citation>
    <scope>NUCLEOTIDE SEQUENCE</scope>
</reference>
<evidence type="ECO:0000256" key="6">
    <source>
        <dbReference type="SAM" id="SignalP"/>
    </source>
</evidence>
<gene>
    <name evidence="8" type="ORF">CJN711_LOCUS3767</name>
    <name evidence="9" type="ORF">KQP761_LOCUS32475</name>
    <name evidence="10" type="ORF">MBJ925_LOCUS34708</name>
    <name evidence="11" type="ORF">SMN809_LOCUS36582</name>
</gene>
<dbReference type="GO" id="GO:0008061">
    <property type="term" value="F:chitin binding"/>
    <property type="evidence" value="ECO:0007669"/>
    <property type="project" value="UniProtKB-KW"/>
</dbReference>
<dbReference type="InterPro" id="IPR000772">
    <property type="entry name" value="Ricin_B_lectin"/>
</dbReference>
<evidence type="ECO:0000256" key="1">
    <source>
        <dbReference type="ARBA" id="ARBA00022669"/>
    </source>
</evidence>
<dbReference type="EMBL" id="CAJNRE010019089">
    <property type="protein sequence ID" value="CAF2187754.1"/>
    <property type="molecule type" value="Genomic_DNA"/>
</dbReference>
<dbReference type="GO" id="GO:0005576">
    <property type="term" value="C:extracellular region"/>
    <property type="evidence" value="ECO:0007669"/>
    <property type="project" value="InterPro"/>
</dbReference>
<dbReference type="Pfam" id="PF01607">
    <property type="entry name" value="CBM_14"/>
    <property type="match status" value="1"/>
</dbReference>
<dbReference type="SUPFAM" id="SSF57625">
    <property type="entry name" value="Invertebrate chitin-binding proteins"/>
    <property type="match status" value="1"/>
</dbReference>
<dbReference type="EMBL" id="CAJNOV010000607">
    <property type="protein sequence ID" value="CAF1030375.1"/>
    <property type="molecule type" value="Genomic_DNA"/>
</dbReference>
<dbReference type="SUPFAM" id="SSF50370">
    <property type="entry name" value="Ricin B-like lectins"/>
    <property type="match status" value="1"/>
</dbReference>
<dbReference type="Gene3D" id="2.170.140.10">
    <property type="entry name" value="Chitin binding domain"/>
    <property type="match status" value="1"/>
</dbReference>
<dbReference type="OrthoDB" id="6020543at2759"/>
<evidence type="ECO:0000259" key="7">
    <source>
        <dbReference type="PROSITE" id="PS50940"/>
    </source>
</evidence>
<keyword evidence="3" id="KW-0677">Repeat</keyword>
<dbReference type="PANTHER" id="PTHR23301:SF0">
    <property type="entry name" value="CHITIN-BINDING TYPE-2 DOMAIN-CONTAINING PROTEIN-RELATED"/>
    <property type="match status" value="1"/>
</dbReference>
<accession>A0A816Z0K9</accession>
<dbReference type="PROSITE" id="PS50231">
    <property type="entry name" value="RICIN_B_LECTIN"/>
    <property type="match status" value="1"/>
</dbReference>
<protein>
    <recommendedName>
        <fullName evidence="7">Chitin-binding type-2 domain-containing protein</fullName>
    </recommendedName>
</protein>
<evidence type="ECO:0000313" key="12">
    <source>
        <dbReference type="Proteomes" id="UP000663824"/>
    </source>
</evidence>
<dbReference type="SMART" id="SM00458">
    <property type="entry name" value="RICIN"/>
    <property type="match status" value="1"/>
</dbReference>
<comment type="caution">
    <text evidence="10">The sequence shown here is derived from an EMBL/GenBank/DDBJ whole genome shotgun (WGS) entry which is preliminary data.</text>
</comment>
<dbReference type="CDD" id="cd00161">
    <property type="entry name" value="beta-trefoil_Ricin-like"/>
    <property type="match status" value="1"/>
</dbReference>
<evidence type="ECO:0000313" key="11">
    <source>
        <dbReference type="EMBL" id="CAF4540033.1"/>
    </source>
</evidence>
<evidence type="ECO:0000313" key="8">
    <source>
        <dbReference type="EMBL" id="CAF1030375.1"/>
    </source>
</evidence>
<dbReference type="Proteomes" id="UP000663855">
    <property type="component" value="Unassembled WGS sequence"/>
</dbReference>
<dbReference type="InterPro" id="IPR035992">
    <property type="entry name" value="Ricin_B-like_lectins"/>
</dbReference>
<evidence type="ECO:0000256" key="3">
    <source>
        <dbReference type="ARBA" id="ARBA00022737"/>
    </source>
</evidence>
<dbReference type="InterPro" id="IPR051940">
    <property type="entry name" value="Chitin_bind-dev_reg"/>
</dbReference>
<keyword evidence="1" id="KW-0147">Chitin-binding</keyword>
<proteinExistence type="predicted"/>
<feature type="domain" description="Chitin-binding type-2" evidence="7">
    <location>
        <begin position="20"/>
        <end position="74"/>
    </location>
</feature>
<dbReference type="Proteomes" id="UP000676336">
    <property type="component" value="Unassembled WGS sequence"/>
</dbReference>
<organism evidence="10 12">
    <name type="scientific">Rotaria magnacalcarata</name>
    <dbReference type="NCBI Taxonomy" id="392030"/>
    <lineage>
        <taxon>Eukaryota</taxon>
        <taxon>Metazoa</taxon>
        <taxon>Spiralia</taxon>
        <taxon>Gnathifera</taxon>
        <taxon>Rotifera</taxon>
        <taxon>Eurotatoria</taxon>
        <taxon>Bdelloidea</taxon>
        <taxon>Philodinida</taxon>
        <taxon>Philodinidae</taxon>
        <taxon>Rotaria</taxon>
    </lineage>
</organism>
<dbReference type="SMART" id="SM00494">
    <property type="entry name" value="ChtBD2"/>
    <property type="match status" value="1"/>
</dbReference>
<dbReference type="Proteomes" id="UP000663834">
    <property type="component" value="Unassembled WGS sequence"/>
</dbReference>
<keyword evidence="2 6" id="KW-0732">Signal</keyword>
<evidence type="ECO:0000313" key="10">
    <source>
        <dbReference type="EMBL" id="CAF2187754.1"/>
    </source>
</evidence>
<sequence>MKGILIAVLLCVSLKSMALGFVCPADGLFLNSEDKHSYFQCASGTAFLMPCPSGLVWDQSSHVCEWPSVQASQRFLIVIGGNTTTGKCLDIAGGDAVLHAQIQLFRCHGKQNQQFELNHDGSIRIMSKCLDIPDSRAIDHQSIQLFHCRSAQENQIFTIDGENRIHVMGKCLDVPNGQIVNNNPLQLFRCHDQASQRFTLVPL</sequence>
<feature type="chain" id="PRO_5035689597" description="Chitin-binding type-2 domain-containing protein" evidence="6">
    <location>
        <begin position="21"/>
        <end position="203"/>
    </location>
</feature>
<dbReference type="Pfam" id="PF00652">
    <property type="entry name" value="Ricin_B_lectin"/>
    <property type="match status" value="1"/>
</dbReference>